<keyword evidence="2" id="KW-0560">Oxidoreductase</keyword>
<sequence>MRIRGAVLVVTGGGTGIGRAVSLEAARRGAAGVVLTYARSAGEAEATAAEVERLGTPALAERADVADTAQVEALAERALERFGRVDALVNNAATTRAVPPGDLAALTDDIWREILDVNVVGAFRCARALERPLRQARGAIVNTSSISAFRAGGSSIAYGVSKAALQQLTRSLAAVLAPEVRVNAVAPGTVATRWQTGLRGEEGFAEFARQEREVIPLRATTQPEQVADALLGLLEMDAVTGETLIVDGGKHVLY</sequence>
<dbReference type="InterPro" id="IPR020904">
    <property type="entry name" value="Sc_DH/Rdtase_CS"/>
</dbReference>
<comment type="caution">
    <text evidence="4">The sequence shown here is derived from an EMBL/GenBank/DDBJ whole genome shotgun (WGS) entry which is preliminary data.</text>
</comment>
<dbReference type="Pfam" id="PF13561">
    <property type="entry name" value="adh_short_C2"/>
    <property type="match status" value="1"/>
</dbReference>
<evidence type="ECO:0000259" key="3">
    <source>
        <dbReference type="SMART" id="SM00822"/>
    </source>
</evidence>
<proteinExistence type="inferred from homology"/>
<dbReference type="FunFam" id="3.40.50.720:FF:000084">
    <property type="entry name" value="Short-chain dehydrogenase reductase"/>
    <property type="match status" value="1"/>
</dbReference>
<feature type="domain" description="Ketoreductase" evidence="3">
    <location>
        <begin position="6"/>
        <end position="193"/>
    </location>
</feature>
<evidence type="ECO:0000313" key="5">
    <source>
        <dbReference type="Proteomes" id="UP000575985"/>
    </source>
</evidence>
<dbReference type="AlphaFoldDB" id="A0A853BPY2"/>
<accession>A0A853BPY2</accession>
<dbReference type="PANTHER" id="PTHR42760">
    <property type="entry name" value="SHORT-CHAIN DEHYDROGENASES/REDUCTASES FAMILY MEMBER"/>
    <property type="match status" value="1"/>
</dbReference>
<dbReference type="PRINTS" id="PR00081">
    <property type="entry name" value="GDHRDH"/>
</dbReference>
<keyword evidence="5" id="KW-1185">Reference proteome</keyword>
<dbReference type="PROSITE" id="PS00061">
    <property type="entry name" value="ADH_SHORT"/>
    <property type="match status" value="1"/>
</dbReference>
<name>A0A853BPY2_9ACTN</name>
<protein>
    <submittedName>
        <fullName evidence="4">NAD(P)-dependent dehydrogenase (Short-subunit alcohol dehydrogenase family)</fullName>
    </submittedName>
</protein>
<dbReference type="PRINTS" id="PR00080">
    <property type="entry name" value="SDRFAMILY"/>
</dbReference>
<organism evidence="4 5">
    <name type="scientific">Streptomonospora nanhaiensis</name>
    <dbReference type="NCBI Taxonomy" id="1323731"/>
    <lineage>
        <taxon>Bacteria</taxon>
        <taxon>Bacillati</taxon>
        <taxon>Actinomycetota</taxon>
        <taxon>Actinomycetes</taxon>
        <taxon>Streptosporangiales</taxon>
        <taxon>Nocardiopsidaceae</taxon>
        <taxon>Streptomonospora</taxon>
    </lineage>
</organism>
<dbReference type="InterPro" id="IPR036291">
    <property type="entry name" value="NAD(P)-bd_dom_sf"/>
</dbReference>
<dbReference type="RefSeq" id="WP_179767912.1">
    <property type="nucleotide sequence ID" value="NZ_JACCFO010000001.1"/>
</dbReference>
<evidence type="ECO:0000256" key="2">
    <source>
        <dbReference type="ARBA" id="ARBA00023002"/>
    </source>
</evidence>
<evidence type="ECO:0000313" key="4">
    <source>
        <dbReference type="EMBL" id="NYI96571.1"/>
    </source>
</evidence>
<comment type="similarity">
    <text evidence="1">Belongs to the short-chain dehydrogenases/reductases (SDR) family.</text>
</comment>
<gene>
    <name evidence="4" type="ORF">HNR12_002848</name>
</gene>
<evidence type="ECO:0000256" key="1">
    <source>
        <dbReference type="ARBA" id="ARBA00006484"/>
    </source>
</evidence>
<dbReference type="Gene3D" id="3.40.50.720">
    <property type="entry name" value="NAD(P)-binding Rossmann-like Domain"/>
    <property type="match status" value="1"/>
</dbReference>
<dbReference type="InterPro" id="IPR057326">
    <property type="entry name" value="KR_dom"/>
</dbReference>
<dbReference type="SMART" id="SM00822">
    <property type="entry name" value="PKS_KR"/>
    <property type="match status" value="1"/>
</dbReference>
<dbReference type="SUPFAM" id="SSF51735">
    <property type="entry name" value="NAD(P)-binding Rossmann-fold domains"/>
    <property type="match status" value="1"/>
</dbReference>
<dbReference type="PANTHER" id="PTHR42760:SF133">
    <property type="entry name" value="3-OXOACYL-[ACYL-CARRIER-PROTEIN] REDUCTASE"/>
    <property type="match status" value="1"/>
</dbReference>
<dbReference type="InterPro" id="IPR002347">
    <property type="entry name" value="SDR_fam"/>
</dbReference>
<reference evidence="4 5" key="1">
    <citation type="submission" date="2020-07" db="EMBL/GenBank/DDBJ databases">
        <title>Sequencing the genomes of 1000 actinobacteria strains.</title>
        <authorList>
            <person name="Klenk H.-P."/>
        </authorList>
    </citation>
    <scope>NUCLEOTIDE SEQUENCE [LARGE SCALE GENOMIC DNA]</scope>
    <source>
        <strain evidence="4 5">DSM 45927</strain>
    </source>
</reference>
<dbReference type="CDD" id="cd05233">
    <property type="entry name" value="SDR_c"/>
    <property type="match status" value="1"/>
</dbReference>
<dbReference type="EMBL" id="JACCFO010000001">
    <property type="protein sequence ID" value="NYI96571.1"/>
    <property type="molecule type" value="Genomic_DNA"/>
</dbReference>
<dbReference type="Proteomes" id="UP000575985">
    <property type="component" value="Unassembled WGS sequence"/>
</dbReference>
<dbReference type="GO" id="GO:0016616">
    <property type="term" value="F:oxidoreductase activity, acting on the CH-OH group of donors, NAD or NADP as acceptor"/>
    <property type="evidence" value="ECO:0007669"/>
    <property type="project" value="UniProtKB-ARBA"/>
</dbReference>